<dbReference type="WBParaSite" id="HCON_00036750-00001">
    <property type="protein sequence ID" value="HCON_00036750-00001"/>
    <property type="gene ID" value="HCON_00036750"/>
</dbReference>
<name>A0A7I4Y1I9_HAECO</name>
<organism evidence="2 3">
    <name type="scientific">Haemonchus contortus</name>
    <name type="common">Barber pole worm</name>
    <dbReference type="NCBI Taxonomy" id="6289"/>
    <lineage>
        <taxon>Eukaryota</taxon>
        <taxon>Metazoa</taxon>
        <taxon>Ecdysozoa</taxon>
        <taxon>Nematoda</taxon>
        <taxon>Chromadorea</taxon>
        <taxon>Rhabditida</taxon>
        <taxon>Rhabditina</taxon>
        <taxon>Rhabditomorpha</taxon>
        <taxon>Strongyloidea</taxon>
        <taxon>Trichostrongylidae</taxon>
        <taxon>Haemonchus</taxon>
    </lineage>
</organism>
<dbReference type="GO" id="GO:0005737">
    <property type="term" value="C:cytoplasm"/>
    <property type="evidence" value="ECO:0007669"/>
    <property type="project" value="TreeGrafter"/>
</dbReference>
<dbReference type="Pfam" id="PF24138">
    <property type="entry name" value="TPR_TNPO3_IPO13_2nd"/>
    <property type="match status" value="1"/>
</dbReference>
<evidence type="ECO:0000259" key="1">
    <source>
        <dbReference type="Pfam" id="PF08389"/>
    </source>
</evidence>
<protein>
    <submittedName>
        <fullName evidence="3">Xpo1 domain-containing protein</fullName>
    </submittedName>
</protein>
<dbReference type="PANTHER" id="PTHR12363">
    <property type="entry name" value="TRANSPORTIN 3 AND IMPORTIN 13"/>
    <property type="match status" value="1"/>
</dbReference>
<sequence>MTEPIDLSLAYQHISIFYSGVNNEESSKWLNSMQSSMQAWTLCDRILCERRDPLACCFAAQTLRQKIMKSLSELPKDAYLSLRESLITHLSHIDVSCHDQVTDATATQLCLAVADLYIQVPEWKNWVNELLQRFSALEGDRTRMLLTLLRVFSEEVQYSKVGENRRNEIRGELAESGASVIAYLSQVLQGYTADHDMIKKILLCLSAYLQNPALSTDQFASSPLLNNVFQILAAPNAPNFLHDAATECAVSALVRAEDHHSHENLARSLQAAVYQLHEAFNQAVAMEDMDKLQNFARIFVELAESLLEKIVNEGSDDPNSMGSIYTLELLLLLAGHHDYSLIEMTFNIWYRISEGLFSFEDDQHIEKFKPYVERYLTALYRHCRYDTEEEGIPDRDGDFADFRLKVVETVRDVVFVVGTEACVKSMHAMLMRCSQTGGTWDETEAALFIISTVIGNIIPEENVVVPELITAILGLPPTSHPALLLTSVDLVGCANEWLSKNPSFLGKAVEWLLHLAVTPAFAAPAAEAIDKIVVRSSSELTHLIPLLVQLVPHLESSQSQGKKMEAAISSCLKACTILIMNLPEDGIRLRLGEMCQPIIQRLHMVLSSTPVISMNNENERAADSWARIAGEPVLWIDRIATIFREVRPWNGGGMKSMNGNVSEQAPWLDIAQELYGVLSEALKRYESTSRVVEHCCRSIRFIVRSLGVQSIGFVEPLITQMMDIFSRHQHSCFLYLSSILVDEYGGMESLQPGLMIMLETLAHGTFTVLTLENGPRDHPDTVDDLFRLAMRFVTRAPSAFFTHTVATALFECAMVCLSLDHQEANRSVTRFFVSIIEQLLSARKTGFRDAGVDAAEDLVVHHGAKLIELCLYAAIFKVSGSLRRDLAEIVFMLSKIDRGRHKEWLTIATSHLPRGPLAATDEQLEQFVANITADPERISLRDVHTQIRDLIKLYE</sequence>
<accession>A0A7I4Y1I9</accession>
<keyword evidence="2" id="KW-1185">Reference proteome</keyword>
<dbReference type="InterPro" id="IPR016024">
    <property type="entry name" value="ARM-type_fold"/>
</dbReference>
<dbReference type="InterPro" id="IPR011989">
    <property type="entry name" value="ARM-like"/>
</dbReference>
<proteinExistence type="predicted"/>
<dbReference type="OrthoDB" id="435593at2759"/>
<feature type="domain" description="Exportin-1/Importin-beta-like" evidence="1">
    <location>
        <begin position="107"/>
        <end position="248"/>
    </location>
</feature>
<dbReference type="Proteomes" id="UP000025227">
    <property type="component" value="Unplaced"/>
</dbReference>
<dbReference type="InterPro" id="IPR057941">
    <property type="entry name" value="TPR_TNPO3_IPO13_2nd"/>
</dbReference>
<dbReference type="InterPro" id="IPR051345">
    <property type="entry name" value="Importin_beta-like_NTR"/>
</dbReference>
<dbReference type="InterPro" id="IPR057942">
    <property type="entry name" value="TPR_TNPO3_IPO13_3rd"/>
</dbReference>
<dbReference type="Pfam" id="PF24140">
    <property type="entry name" value="TPR_TNPO3_IPO13_3rd"/>
    <property type="match status" value="1"/>
</dbReference>
<dbReference type="AlphaFoldDB" id="A0A7I4Y1I9"/>
<dbReference type="Pfam" id="PF24139">
    <property type="entry name" value="TPR_TNPO3_IPO13_4th"/>
    <property type="match status" value="1"/>
</dbReference>
<dbReference type="SUPFAM" id="SSF48371">
    <property type="entry name" value="ARM repeat"/>
    <property type="match status" value="1"/>
</dbReference>
<dbReference type="PANTHER" id="PTHR12363:SF42">
    <property type="entry name" value="TRANSPORTIN-3"/>
    <property type="match status" value="1"/>
</dbReference>
<dbReference type="InterPro" id="IPR013598">
    <property type="entry name" value="Exportin-1/Importin-b-like"/>
</dbReference>
<dbReference type="Gene3D" id="1.25.10.10">
    <property type="entry name" value="Leucine-rich Repeat Variant"/>
    <property type="match status" value="1"/>
</dbReference>
<dbReference type="GO" id="GO:0006606">
    <property type="term" value="P:protein import into nucleus"/>
    <property type="evidence" value="ECO:0007669"/>
    <property type="project" value="TreeGrafter"/>
</dbReference>
<evidence type="ECO:0000313" key="3">
    <source>
        <dbReference type="WBParaSite" id="HCON_00036750-00001"/>
    </source>
</evidence>
<dbReference type="Pfam" id="PF08389">
    <property type="entry name" value="Xpo1"/>
    <property type="match status" value="1"/>
</dbReference>
<dbReference type="InterPro" id="IPR058537">
    <property type="entry name" value="TPR_TNPO3_IPO13_4th"/>
</dbReference>
<reference evidence="3" key="1">
    <citation type="submission" date="2020-12" db="UniProtKB">
        <authorList>
            <consortium name="WormBaseParasite"/>
        </authorList>
    </citation>
    <scope>IDENTIFICATION</scope>
    <source>
        <strain evidence="3">MHco3</strain>
    </source>
</reference>
<evidence type="ECO:0000313" key="2">
    <source>
        <dbReference type="Proteomes" id="UP000025227"/>
    </source>
</evidence>
<dbReference type="OMA" id="LECITSW"/>